<name>A0A7K4JVI8_GEOCA</name>
<keyword evidence="1" id="KW-0732">Signal</keyword>
<dbReference type="PROSITE" id="PS50287">
    <property type="entry name" value="SRCR_2"/>
    <property type="match status" value="1"/>
</dbReference>
<accession>A0A7K4JVI8</accession>
<dbReference type="SUPFAM" id="SSF56487">
    <property type="entry name" value="SRCR-like"/>
    <property type="match status" value="1"/>
</dbReference>
<evidence type="ECO:0000256" key="1">
    <source>
        <dbReference type="ARBA" id="ARBA00022729"/>
    </source>
</evidence>
<dbReference type="AlphaFoldDB" id="A0A7K4JVI8"/>
<evidence type="ECO:0000256" key="3">
    <source>
        <dbReference type="ARBA" id="ARBA00023157"/>
    </source>
</evidence>
<dbReference type="InterPro" id="IPR001190">
    <property type="entry name" value="SRCR"/>
</dbReference>
<dbReference type="SMART" id="SM00202">
    <property type="entry name" value="SR"/>
    <property type="match status" value="1"/>
</dbReference>
<dbReference type="PANTHER" id="PTHR19331">
    <property type="entry name" value="SCAVENGER RECEPTOR DOMAIN-CONTAINING"/>
    <property type="match status" value="1"/>
</dbReference>
<dbReference type="Proteomes" id="UP000531151">
    <property type="component" value="Unassembled WGS sequence"/>
</dbReference>
<evidence type="ECO:0000256" key="4">
    <source>
        <dbReference type="ARBA" id="ARBA00023180"/>
    </source>
</evidence>
<feature type="disulfide bond" evidence="5">
    <location>
        <begin position="73"/>
        <end position="83"/>
    </location>
</feature>
<proteinExistence type="predicted"/>
<feature type="non-terminal residue" evidence="7">
    <location>
        <position position="1"/>
    </location>
</feature>
<comment type="caution">
    <text evidence="5">Lacks conserved residue(s) required for the propagation of feature annotation.</text>
</comment>
<dbReference type="PRINTS" id="PR00258">
    <property type="entry name" value="SPERACTRCPTR"/>
</dbReference>
<organism evidence="7 8">
    <name type="scientific">Geococcyx californianus</name>
    <name type="common">Greater roadrunner</name>
    <name type="synonym">Saurothera californiana</name>
    <dbReference type="NCBI Taxonomy" id="8947"/>
    <lineage>
        <taxon>Eukaryota</taxon>
        <taxon>Metazoa</taxon>
        <taxon>Chordata</taxon>
        <taxon>Craniata</taxon>
        <taxon>Vertebrata</taxon>
        <taxon>Euteleostomi</taxon>
        <taxon>Archelosauria</taxon>
        <taxon>Archosauria</taxon>
        <taxon>Dinosauria</taxon>
        <taxon>Saurischia</taxon>
        <taxon>Theropoda</taxon>
        <taxon>Coelurosauria</taxon>
        <taxon>Aves</taxon>
        <taxon>Neognathae</taxon>
        <taxon>Neoaves</taxon>
        <taxon>Otidimorphae</taxon>
        <taxon>Cuculiformes</taxon>
        <taxon>Neomorphidae</taxon>
        <taxon>Geococcyx</taxon>
    </lineage>
</organism>
<dbReference type="GO" id="GO:0016020">
    <property type="term" value="C:membrane"/>
    <property type="evidence" value="ECO:0007669"/>
    <property type="project" value="InterPro"/>
</dbReference>
<dbReference type="InterPro" id="IPR036772">
    <property type="entry name" value="SRCR-like_dom_sf"/>
</dbReference>
<feature type="disulfide bond" evidence="5">
    <location>
        <begin position="29"/>
        <end position="93"/>
    </location>
</feature>
<keyword evidence="2" id="KW-0677">Repeat</keyword>
<gene>
    <name evidence="7" type="primary">Cd163_2</name>
    <name evidence="7" type="ORF">GEOCAL_R14175</name>
</gene>
<protein>
    <submittedName>
        <fullName evidence="7">C163A protein</fullName>
    </submittedName>
</protein>
<evidence type="ECO:0000256" key="5">
    <source>
        <dbReference type="PROSITE-ProRule" id="PRU00196"/>
    </source>
</evidence>
<dbReference type="OrthoDB" id="536948at2759"/>
<comment type="caution">
    <text evidence="7">The sequence shown here is derived from an EMBL/GenBank/DDBJ whole genome shotgun (WGS) entry which is preliminary data.</text>
</comment>
<keyword evidence="4" id="KW-0325">Glycoprotein</keyword>
<evidence type="ECO:0000313" key="8">
    <source>
        <dbReference type="Proteomes" id="UP000531151"/>
    </source>
</evidence>
<keyword evidence="3 5" id="KW-1015">Disulfide bond</keyword>
<evidence type="ECO:0000256" key="2">
    <source>
        <dbReference type="ARBA" id="ARBA00022737"/>
    </source>
</evidence>
<dbReference type="Pfam" id="PF00530">
    <property type="entry name" value="SRCR"/>
    <property type="match status" value="1"/>
</dbReference>
<keyword evidence="8" id="KW-1185">Reference proteome</keyword>
<dbReference type="FunFam" id="3.10.250.10:FF:000006">
    <property type="entry name" value="neurotrypsin isoform X2"/>
    <property type="match status" value="1"/>
</dbReference>
<dbReference type="EMBL" id="VWPV01210890">
    <property type="protein sequence ID" value="NWH69193.1"/>
    <property type="molecule type" value="Genomic_DNA"/>
</dbReference>
<feature type="domain" description="SRCR" evidence="6">
    <location>
        <begin position="4"/>
        <end position="96"/>
    </location>
</feature>
<evidence type="ECO:0000259" key="6">
    <source>
        <dbReference type="PROSITE" id="PS50287"/>
    </source>
</evidence>
<reference evidence="7 8" key="1">
    <citation type="submission" date="2019-09" db="EMBL/GenBank/DDBJ databases">
        <title>Bird 10,000 Genomes (B10K) Project - Family phase.</title>
        <authorList>
            <person name="Zhang G."/>
        </authorList>
    </citation>
    <scope>NUCLEOTIDE SEQUENCE [LARGE SCALE GENOMIC DNA]</scope>
    <source>
        <strain evidence="7">B10K-CU-031-07</strain>
        <tissue evidence="7">Muscle</tissue>
    </source>
</reference>
<feature type="non-terminal residue" evidence="7">
    <location>
        <position position="96"/>
    </location>
</feature>
<dbReference type="Gene3D" id="3.10.250.10">
    <property type="entry name" value="SRCR-like domain"/>
    <property type="match status" value="1"/>
</dbReference>
<sequence length="96" mass="10450">REKIRAVGAENGCSGRVEVWYRGSWGTVCDDSWDMQDAEVACRQLGCGPAVAALGEAVFGEGTGPIWLEQVECRGTELSLQDCWARPGDTGFCRHK</sequence>
<evidence type="ECO:0000313" key="7">
    <source>
        <dbReference type="EMBL" id="NWH69193.1"/>
    </source>
</evidence>